<evidence type="ECO:0000256" key="1">
    <source>
        <dbReference type="ARBA" id="ARBA00022553"/>
    </source>
</evidence>
<dbReference type="InterPro" id="IPR036388">
    <property type="entry name" value="WH-like_DNA-bd_sf"/>
</dbReference>
<dbReference type="PANTHER" id="PTHR48111:SF4">
    <property type="entry name" value="DNA-BINDING DUAL TRANSCRIPTIONAL REGULATOR OMPR"/>
    <property type="match status" value="1"/>
</dbReference>
<keyword evidence="5" id="KW-0804">Transcription</keyword>
<evidence type="ECO:0000256" key="6">
    <source>
        <dbReference type="PROSITE-ProRule" id="PRU00169"/>
    </source>
</evidence>
<dbReference type="RefSeq" id="WP_187716678.1">
    <property type="nucleotide sequence ID" value="NZ_JACTAH010000001.1"/>
</dbReference>
<accession>A0ABR9B8L1</accession>
<comment type="caution">
    <text evidence="10">The sequence shown here is derived from an EMBL/GenBank/DDBJ whole genome shotgun (WGS) entry which is preliminary data.</text>
</comment>
<dbReference type="InterPro" id="IPR016032">
    <property type="entry name" value="Sig_transdc_resp-reg_C-effctor"/>
</dbReference>
<dbReference type="SUPFAM" id="SSF52172">
    <property type="entry name" value="CheY-like"/>
    <property type="match status" value="1"/>
</dbReference>
<evidence type="ECO:0000256" key="7">
    <source>
        <dbReference type="PROSITE-ProRule" id="PRU01091"/>
    </source>
</evidence>
<dbReference type="InterPro" id="IPR039420">
    <property type="entry name" value="WalR-like"/>
</dbReference>
<evidence type="ECO:0000313" key="11">
    <source>
        <dbReference type="Proteomes" id="UP000603602"/>
    </source>
</evidence>
<evidence type="ECO:0000256" key="4">
    <source>
        <dbReference type="ARBA" id="ARBA00023125"/>
    </source>
</evidence>
<dbReference type="PROSITE" id="PS50110">
    <property type="entry name" value="RESPONSE_REGULATORY"/>
    <property type="match status" value="1"/>
</dbReference>
<dbReference type="Pfam" id="PF00072">
    <property type="entry name" value="Response_reg"/>
    <property type="match status" value="1"/>
</dbReference>
<dbReference type="SMART" id="SM00862">
    <property type="entry name" value="Trans_reg_C"/>
    <property type="match status" value="1"/>
</dbReference>
<evidence type="ECO:0000313" key="10">
    <source>
        <dbReference type="EMBL" id="MBD8501860.1"/>
    </source>
</evidence>
<keyword evidence="2" id="KW-0902">Two-component regulatory system</keyword>
<dbReference type="InterPro" id="IPR011006">
    <property type="entry name" value="CheY-like_superfamily"/>
</dbReference>
<keyword evidence="11" id="KW-1185">Reference proteome</keyword>
<feature type="domain" description="OmpR/PhoB-type" evidence="9">
    <location>
        <begin position="131"/>
        <end position="231"/>
    </location>
</feature>
<evidence type="ECO:0000256" key="5">
    <source>
        <dbReference type="ARBA" id="ARBA00023163"/>
    </source>
</evidence>
<evidence type="ECO:0000256" key="3">
    <source>
        <dbReference type="ARBA" id="ARBA00023015"/>
    </source>
</evidence>
<protein>
    <submittedName>
        <fullName evidence="10">Response regulator transcription factor</fullName>
    </submittedName>
</protein>
<evidence type="ECO:0000256" key="2">
    <source>
        <dbReference type="ARBA" id="ARBA00023012"/>
    </source>
</evidence>
<keyword evidence="1 6" id="KW-0597">Phosphoprotein</keyword>
<proteinExistence type="predicted"/>
<feature type="domain" description="Response regulatory" evidence="8">
    <location>
        <begin position="10"/>
        <end position="123"/>
    </location>
</feature>
<sequence length="234" mass="25483">MSKSIGKGVAVCIVEDDEGVREHVALALSRMDFSVRSYADARELYLGLLKAPCDVLILDLDLAGEDGFGIVEQLRGVTSPGILILTACDDPDTMERCLLKGADAYLVKPVEPRLLAATLISISRRTQGLAAGAGRSTDWRLVGDGWTLVAPDGQQVDLTVSERTLLGLLFERANTAVQRDAITRALGHQPDYYLDHRLDMLVSRLRRKVSDALGTPLPLRAVRGVGFMLSLRSR</sequence>
<gene>
    <name evidence="10" type="ORF">IFO67_03095</name>
</gene>
<dbReference type="Gene3D" id="3.40.50.2300">
    <property type="match status" value="1"/>
</dbReference>
<reference evidence="11" key="1">
    <citation type="submission" date="2023-07" db="EMBL/GenBank/DDBJ databases">
        <title>Thauera sp. CAU 1555 isolated from sand of Yaerae Beach.</title>
        <authorList>
            <person name="Kim W."/>
        </authorList>
    </citation>
    <scope>NUCLEOTIDE SEQUENCE [LARGE SCALE GENOMIC DNA]</scope>
    <source>
        <strain evidence="11">CAU 1555</strain>
    </source>
</reference>
<feature type="DNA-binding region" description="OmpR/PhoB-type" evidence="7">
    <location>
        <begin position="131"/>
        <end position="231"/>
    </location>
</feature>
<dbReference type="PANTHER" id="PTHR48111">
    <property type="entry name" value="REGULATOR OF RPOS"/>
    <property type="match status" value="1"/>
</dbReference>
<dbReference type="PROSITE" id="PS51755">
    <property type="entry name" value="OMPR_PHOB"/>
    <property type="match status" value="1"/>
</dbReference>
<dbReference type="CDD" id="cd00383">
    <property type="entry name" value="trans_reg_C"/>
    <property type="match status" value="1"/>
</dbReference>
<keyword evidence="4 7" id="KW-0238">DNA-binding</keyword>
<dbReference type="Pfam" id="PF00486">
    <property type="entry name" value="Trans_reg_C"/>
    <property type="match status" value="1"/>
</dbReference>
<dbReference type="Proteomes" id="UP000603602">
    <property type="component" value="Unassembled WGS sequence"/>
</dbReference>
<feature type="modified residue" description="4-aspartylphosphate" evidence="6">
    <location>
        <position position="59"/>
    </location>
</feature>
<evidence type="ECO:0000259" key="8">
    <source>
        <dbReference type="PROSITE" id="PS50110"/>
    </source>
</evidence>
<dbReference type="Gene3D" id="1.10.10.10">
    <property type="entry name" value="Winged helix-like DNA-binding domain superfamily/Winged helix DNA-binding domain"/>
    <property type="match status" value="1"/>
</dbReference>
<organism evidence="10 11">
    <name type="scientific">Thauera sedimentorum</name>
    <dbReference type="NCBI Taxonomy" id="2767595"/>
    <lineage>
        <taxon>Bacteria</taxon>
        <taxon>Pseudomonadati</taxon>
        <taxon>Pseudomonadota</taxon>
        <taxon>Betaproteobacteria</taxon>
        <taxon>Rhodocyclales</taxon>
        <taxon>Zoogloeaceae</taxon>
        <taxon>Thauera</taxon>
    </lineage>
</organism>
<dbReference type="InterPro" id="IPR001867">
    <property type="entry name" value="OmpR/PhoB-type_DNA-bd"/>
</dbReference>
<keyword evidence="3" id="KW-0805">Transcription regulation</keyword>
<dbReference type="SMART" id="SM00448">
    <property type="entry name" value="REC"/>
    <property type="match status" value="1"/>
</dbReference>
<dbReference type="InterPro" id="IPR001789">
    <property type="entry name" value="Sig_transdc_resp-reg_receiver"/>
</dbReference>
<evidence type="ECO:0000259" key="9">
    <source>
        <dbReference type="PROSITE" id="PS51755"/>
    </source>
</evidence>
<dbReference type="SUPFAM" id="SSF46894">
    <property type="entry name" value="C-terminal effector domain of the bipartite response regulators"/>
    <property type="match status" value="1"/>
</dbReference>
<dbReference type="EMBL" id="JACYTO010000001">
    <property type="protein sequence ID" value="MBD8501860.1"/>
    <property type="molecule type" value="Genomic_DNA"/>
</dbReference>
<name>A0ABR9B8L1_9RHOO</name>